<dbReference type="InterPro" id="IPR003309">
    <property type="entry name" value="SCAN_dom"/>
</dbReference>
<dbReference type="Gene3D" id="1.10.4020.10">
    <property type="entry name" value="DNA breaking-rejoining enzymes"/>
    <property type="match status" value="1"/>
</dbReference>
<keyword evidence="4" id="KW-1185">Reference proteome</keyword>
<name>A0A8D2LB36_VARKO</name>
<dbReference type="AlphaFoldDB" id="A0A8D2LB36"/>
<dbReference type="Pfam" id="PF02023">
    <property type="entry name" value="SCAN"/>
    <property type="match status" value="1"/>
</dbReference>
<feature type="domain" description="SCAN box" evidence="2">
    <location>
        <begin position="41"/>
        <end position="123"/>
    </location>
</feature>
<accession>A0A8D2LB36</accession>
<dbReference type="InterPro" id="IPR038269">
    <property type="entry name" value="SCAN_sf"/>
</dbReference>
<dbReference type="SMART" id="SM00431">
    <property type="entry name" value="SCAN"/>
    <property type="match status" value="1"/>
</dbReference>
<dbReference type="FunFam" id="1.10.4020.10:FF:000001">
    <property type="entry name" value="zinc finger protein 263 isoform X1"/>
    <property type="match status" value="1"/>
</dbReference>
<dbReference type="PANTHER" id="PTHR45935:SF15">
    <property type="entry name" value="SCAN BOX DOMAIN-CONTAINING PROTEIN"/>
    <property type="match status" value="1"/>
</dbReference>
<reference evidence="3" key="2">
    <citation type="submission" date="2025-09" db="UniProtKB">
        <authorList>
            <consortium name="Ensembl"/>
        </authorList>
    </citation>
    <scope>IDENTIFICATION</scope>
</reference>
<reference evidence="3" key="1">
    <citation type="submission" date="2025-08" db="UniProtKB">
        <authorList>
            <consortium name="Ensembl"/>
        </authorList>
    </citation>
    <scope>IDENTIFICATION</scope>
</reference>
<dbReference type="CDD" id="cd07936">
    <property type="entry name" value="SCAN"/>
    <property type="match status" value="1"/>
</dbReference>
<evidence type="ECO:0000313" key="4">
    <source>
        <dbReference type="Proteomes" id="UP000694545"/>
    </source>
</evidence>
<evidence type="ECO:0000256" key="1">
    <source>
        <dbReference type="ARBA" id="ARBA00023242"/>
    </source>
</evidence>
<dbReference type="InterPro" id="IPR050916">
    <property type="entry name" value="SCAN-C2H2_zinc_finger"/>
</dbReference>
<keyword evidence="1" id="KW-0539">Nucleus</keyword>
<organism evidence="3 4">
    <name type="scientific">Varanus komodoensis</name>
    <name type="common">Komodo dragon</name>
    <dbReference type="NCBI Taxonomy" id="61221"/>
    <lineage>
        <taxon>Eukaryota</taxon>
        <taxon>Metazoa</taxon>
        <taxon>Chordata</taxon>
        <taxon>Craniata</taxon>
        <taxon>Vertebrata</taxon>
        <taxon>Euteleostomi</taxon>
        <taxon>Lepidosauria</taxon>
        <taxon>Squamata</taxon>
        <taxon>Bifurcata</taxon>
        <taxon>Unidentata</taxon>
        <taxon>Episquamata</taxon>
        <taxon>Toxicofera</taxon>
        <taxon>Anguimorpha</taxon>
        <taxon>Paleoanguimorpha</taxon>
        <taxon>Varanoidea</taxon>
        <taxon>Varanidae</taxon>
        <taxon>Varanus</taxon>
    </lineage>
</organism>
<evidence type="ECO:0000313" key="3">
    <source>
        <dbReference type="Ensembl" id="ENSVKKP00000019499.1"/>
    </source>
</evidence>
<dbReference type="PANTHER" id="PTHR45935">
    <property type="entry name" value="PROTEIN ZBED8-RELATED"/>
    <property type="match status" value="1"/>
</dbReference>
<dbReference type="Ensembl" id="ENSVKKT00000019979.1">
    <property type="protein sequence ID" value="ENSVKKP00000019499.1"/>
    <property type="gene ID" value="ENSVKKG00000013217.1"/>
</dbReference>
<dbReference type="SUPFAM" id="SSF47353">
    <property type="entry name" value="Retrovirus capsid dimerization domain-like"/>
    <property type="match status" value="1"/>
</dbReference>
<dbReference type="PROSITE" id="PS50804">
    <property type="entry name" value="SCAN_BOX"/>
    <property type="match status" value="1"/>
</dbReference>
<dbReference type="Proteomes" id="UP000694545">
    <property type="component" value="Unplaced"/>
</dbReference>
<dbReference type="OMA" id="FEDSWYL"/>
<proteinExistence type="predicted"/>
<sequence length="144" mass="17068">MNFLRGRTPREAEETFETRETYGKMKAAILRGEASCREWQRQRFRHFCYEEAEGPRDVCHQLRDFCHQWLKPERRTKEQILELLALLEQFLSILPPDMQSWVRECRPEACGQAVSLVEAFLQRGRDAEQREVKVKPSCPDLGEQ</sequence>
<protein>
    <recommendedName>
        <fullName evidence="2">SCAN box domain-containing protein</fullName>
    </recommendedName>
</protein>
<evidence type="ECO:0000259" key="2">
    <source>
        <dbReference type="PROSITE" id="PS50804"/>
    </source>
</evidence>